<keyword evidence="3" id="KW-1185">Reference proteome</keyword>
<feature type="region of interest" description="Disordered" evidence="1">
    <location>
        <begin position="1"/>
        <end position="20"/>
    </location>
</feature>
<reference evidence="2 3" key="1">
    <citation type="submission" date="2024-08" db="EMBL/GenBank/DDBJ databases">
        <title>Tateyamaria sp. nov., isolated from marine algae.</title>
        <authorList>
            <person name="Choi B.J."/>
            <person name="Kim J.M."/>
            <person name="Lee J.K."/>
            <person name="Choi D.G."/>
            <person name="Bayburt H."/>
            <person name="Baek J.H."/>
            <person name="Han D.M."/>
            <person name="Jeon C.O."/>
        </authorList>
    </citation>
    <scope>NUCLEOTIDE SEQUENCE [LARGE SCALE GENOMIC DNA]</scope>
    <source>
        <strain evidence="2 3">KMU-156</strain>
    </source>
</reference>
<gene>
    <name evidence="2" type="ORF">ACERZ8_15070</name>
</gene>
<proteinExistence type="predicted"/>
<accession>A0ABW8V178</accession>
<dbReference type="Proteomes" id="UP001627408">
    <property type="component" value="Unassembled WGS sequence"/>
</dbReference>
<organism evidence="2 3">
    <name type="scientific">Tateyamaria armeniaca</name>
    <dbReference type="NCBI Taxonomy" id="2518930"/>
    <lineage>
        <taxon>Bacteria</taxon>
        <taxon>Pseudomonadati</taxon>
        <taxon>Pseudomonadota</taxon>
        <taxon>Alphaproteobacteria</taxon>
        <taxon>Rhodobacterales</taxon>
        <taxon>Roseobacteraceae</taxon>
        <taxon>Tateyamaria</taxon>
    </lineage>
</organism>
<sequence>MMRHCIGQVRSDHNDQNLRKFPPKWLAKNLHGNSELGKQIELCHKPMASGDEMKKTARVTSWAAGKQAYGTAQ</sequence>
<protein>
    <submittedName>
        <fullName evidence="2">Uncharacterized protein</fullName>
    </submittedName>
</protein>
<name>A0ABW8V178_9RHOB</name>
<evidence type="ECO:0000313" key="3">
    <source>
        <dbReference type="Proteomes" id="UP001627408"/>
    </source>
</evidence>
<evidence type="ECO:0000256" key="1">
    <source>
        <dbReference type="SAM" id="MobiDB-lite"/>
    </source>
</evidence>
<dbReference type="RefSeq" id="WP_407592970.1">
    <property type="nucleotide sequence ID" value="NZ_JBHDIY010000002.1"/>
</dbReference>
<dbReference type="EMBL" id="JBHDIY010000002">
    <property type="protein sequence ID" value="MFL4471138.1"/>
    <property type="molecule type" value="Genomic_DNA"/>
</dbReference>
<evidence type="ECO:0000313" key="2">
    <source>
        <dbReference type="EMBL" id="MFL4471138.1"/>
    </source>
</evidence>
<comment type="caution">
    <text evidence="2">The sequence shown here is derived from an EMBL/GenBank/DDBJ whole genome shotgun (WGS) entry which is preliminary data.</text>
</comment>